<evidence type="ECO:0000313" key="3">
    <source>
        <dbReference type="Proteomes" id="UP001307889"/>
    </source>
</evidence>
<keyword evidence="3" id="KW-1185">Reference proteome</keyword>
<sequence length="92" mass="10343">MYALEPKLRFAALLQCTAADYLLVHAIHVVLFVEAMTTRGYYPKLSFYISYKTHLDLNTATAEAISNSETVLSRFMAQRIEVATVARKEALA</sequence>
<gene>
    <name evidence="2" type="ORF">NTJ_07406</name>
</gene>
<evidence type="ECO:0000256" key="1">
    <source>
        <dbReference type="SAM" id="Phobius"/>
    </source>
</evidence>
<keyword evidence="1" id="KW-1133">Transmembrane helix</keyword>
<keyword evidence="1" id="KW-0812">Transmembrane</keyword>
<organism evidence="2 3">
    <name type="scientific">Nesidiocoris tenuis</name>
    <dbReference type="NCBI Taxonomy" id="355587"/>
    <lineage>
        <taxon>Eukaryota</taxon>
        <taxon>Metazoa</taxon>
        <taxon>Ecdysozoa</taxon>
        <taxon>Arthropoda</taxon>
        <taxon>Hexapoda</taxon>
        <taxon>Insecta</taxon>
        <taxon>Pterygota</taxon>
        <taxon>Neoptera</taxon>
        <taxon>Paraneoptera</taxon>
        <taxon>Hemiptera</taxon>
        <taxon>Heteroptera</taxon>
        <taxon>Panheteroptera</taxon>
        <taxon>Cimicomorpha</taxon>
        <taxon>Miridae</taxon>
        <taxon>Dicyphina</taxon>
        <taxon>Nesidiocoris</taxon>
    </lineage>
</organism>
<reference evidence="2 3" key="1">
    <citation type="submission" date="2023-09" db="EMBL/GenBank/DDBJ databases">
        <title>Nesidiocoris tenuis whole genome shotgun sequence.</title>
        <authorList>
            <person name="Shibata T."/>
            <person name="Shimoda M."/>
            <person name="Kobayashi T."/>
            <person name="Uehara T."/>
        </authorList>
    </citation>
    <scope>NUCLEOTIDE SEQUENCE [LARGE SCALE GENOMIC DNA]</scope>
    <source>
        <strain evidence="2 3">Japan</strain>
    </source>
</reference>
<dbReference type="Proteomes" id="UP001307889">
    <property type="component" value="Chromosome 5"/>
</dbReference>
<dbReference type="EMBL" id="AP028913">
    <property type="protein sequence ID" value="BES94597.1"/>
    <property type="molecule type" value="Genomic_DNA"/>
</dbReference>
<feature type="transmembrane region" description="Helical" evidence="1">
    <location>
        <begin position="12"/>
        <end position="33"/>
    </location>
</feature>
<accession>A0ABN7AVW9</accession>
<keyword evidence="1" id="KW-0472">Membrane</keyword>
<protein>
    <submittedName>
        <fullName evidence="2">Uncharacterized protein</fullName>
    </submittedName>
</protein>
<name>A0ABN7AVW9_9HEMI</name>
<evidence type="ECO:0000313" key="2">
    <source>
        <dbReference type="EMBL" id="BES94597.1"/>
    </source>
</evidence>
<proteinExistence type="predicted"/>